<dbReference type="KEGG" id="jas:FJQ89_04775"/>
<feature type="chain" id="PRO_5021440872" evidence="1">
    <location>
        <begin position="45"/>
        <end position="316"/>
    </location>
</feature>
<keyword evidence="3" id="KW-1185">Reference proteome</keyword>
<evidence type="ECO:0000313" key="3">
    <source>
        <dbReference type="Proteomes" id="UP000316665"/>
    </source>
</evidence>
<proteinExistence type="predicted"/>
<name>A0A4Y6RBG2_9BURK</name>
<dbReference type="EMBL" id="CP041185">
    <property type="protein sequence ID" value="QDG69804.1"/>
    <property type="molecule type" value="Genomic_DNA"/>
</dbReference>
<dbReference type="AlphaFoldDB" id="A0A4Y6RBG2"/>
<evidence type="ECO:0000256" key="1">
    <source>
        <dbReference type="SAM" id="SignalP"/>
    </source>
</evidence>
<organism evidence="2 3">
    <name type="scientific">Janthinobacterium tructae</name>
    <dbReference type="NCBI Taxonomy" id="2590869"/>
    <lineage>
        <taxon>Bacteria</taxon>
        <taxon>Pseudomonadati</taxon>
        <taxon>Pseudomonadota</taxon>
        <taxon>Betaproteobacteria</taxon>
        <taxon>Burkholderiales</taxon>
        <taxon>Oxalobacteraceae</taxon>
        <taxon>Janthinobacterium</taxon>
    </lineage>
</organism>
<keyword evidence="1" id="KW-0732">Signal</keyword>
<sequence>MPGRGAAPRAPLCNRLCFGDNARMTLRPALLSLLLFATASAALAQKQAACPYAAWKSGFKGDARAQATCLLRPVKLYARLGDSGPLPDFLASHVGQRTGIAPARLRAWLAAQSISEADVGGAVDAPLSRAVGRLAAPMARFFVIHDTSYPNFLLETIPGHINDASWDFNDFTVRNPAPGGGPKGHVYVNRLGNSLAVRNFGTPGYASKLEKDKPSLTGLFLHVELVQPRRSVPGGGRGNDGLAPDPGFTPAQYDRLALLYFAASVRKGTWLIPAFHAVLDTGFANGHDDPQNFSLADWSASLSRLQAALQQADTGQ</sequence>
<gene>
    <name evidence="2" type="ORF">FJQ89_04775</name>
</gene>
<dbReference type="Proteomes" id="UP000316665">
    <property type="component" value="Chromosome"/>
</dbReference>
<protein>
    <submittedName>
        <fullName evidence="2">Uncharacterized protein</fullName>
    </submittedName>
</protein>
<dbReference type="RefSeq" id="WP_141169268.1">
    <property type="nucleotide sequence ID" value="NZ_CP041185.1"/>
</dbReference>
<reference evidence="2 3" key="1">
    <citation type="submission" date="2019-06" db="EMBL/GenBank/DDBJ databases">
        <title>Complete genome sequence of Janthinobacterium sp. SNU WT3 isolated from diseased rainbow trout.</title>
        <authorList>
            <person name="Oh W.T."/>
            <person name="Park S.C."/>
        </authorList>
    </citation>
    <scope>NUCLEOTIDE SEQUENCE [LARGE SCALE GENOMIC DNA]</scope>
    <source>
        <strain evidence="2 3">SNU WT3</strain>
    </source>
</reference>
<evidence type="ECO:0000313" key="2">
    <source>
        <dbReference type="EMBL" id="QDG69804.1"/>
    </source>
</evidence>
<feature type="signal peptide" evidence="1">
    <location>
        <begin position="1"/>
        <end position="44"/>
    </location>
</feature>
<accession>A0A4Y6RBG2</accession>
<dbReference type="OrthoDB" id="8706994at2"/>